<keyword evidence="2" id="KW-1185">Reference proteome</keyword>
<dbReference type="EMBL" id="VTZN01000003">
    <property type="protein sequence ID" value="KAA1251998.1"/>
    <property type="molecule type" value="Genomic_DNA"/>
</dbReference>
<protein>
    <submittedName>
        <fullName evidence="1">Uncharacterized protein</fullName>
    </submittedName>
</protein>
<evidence type="ECO:0000313" key="1">
    <source>
        <dbReference type="EMBL" id="KAA1251998.1"/>
    </source>
</evidence>
<sequence>MVRAGYDLPLQRIRAHLELSDDEVHAHAGSAARFECVLGAIQLTLTPPAVSMAQRNERCSASLTFDGGELSIDHYLRARAYAYHLYGCTALFGEVSATAA</sequence>
<gene>
    <name evidence="1" type="ORF">F0Q45_01200</name>
</gene>
<dbReference type="RefSeq" id="WP_149652165.1">
    <property type="nucleotide sequence ID" value="NZ_VTZN01000003.1"/>
</dbReference>
<proteinExistence type="predicted"/>
<dbReference type="Proteomes" id="UP000324701">
    <property type="component" value="Unassembled WGS sequence"/>
</dbReference>
<name>A0A5B1BT10_MYCSI</name>
<evidence type="ECO:0000313" key="2">
    <source>
        <dbReference type="Proteomes" id="UP000324701"/>
    </source>
</evidence>
<reference evidence="1 2" key="1">
    <citation type="submission" date="2019-09" db="EMBL/GenBank/DDBJ databases">
        <title>Report of infection by Mycobacterium simiae a patient suffering from pulmonary tuberculosis.</title>
        <authorList>
            <person name="Mohanty P.S."/>
            <person name="Bansal A.K."/>
            <person name="Singh H."/>
            <person name="Sharma S."/>
            <person name="Patil S.A."/>
            <person name="Upadhaya P."/>
            <person name="Singh P.K."/>
            <person name="Kumar D."/>
            <person name="Kumar S."/>
            <person name="Singh R.K."/>
            <person name="Chaudhary B."/>
        </authorList>
    </citation>
    <scope>NUCLEOTIDE SEQUENCE [LARGE SCALE GENOMIC DNA]</scope>
    <source>
        <strain evidence="1 2">JAL-560-SIM</strain>
    </source>
</reference>
<organism evidence="1 2">
    <name type="scientific">Mycobacterium simiae</name>
    <name type="common">Mycobacterium habana</name>
    <dbReference type="NCBI Taxonomy" id="1784"/>
    <lineage>
        <taxon>Bacteria</taxon>
        <taxon>Bacillati</taxon>
        <taxon>Actinomycetota</taxon>
        <taxon>Actinomycetes</taxon>
        <taxon>Mycobacteriales</taxon>
        <taxon>Mycobacteriaceae</taxon>
        <taxon>Mycobacterium</taxon>
        <taxon>Mycobacterium simiae complex</taxon>
    </lineage>
</organism>
<accession>A0A5B1BT10</accession>
<dbReference type="AlphaFoldDB" id="A0A5B1BT10"/>
<comment type="caution">
    <text evidence="1">The sequence shown here is derived from an EMBL/GenBank/DDBJ whole genome shotgun (WGS) entry which is preliminary data.</text>
</comment>